<dbReference type="Gramene" id="NC6G0097760.1">
    <property type="protein sequence ID" value="NC6G0097760.1:cds"/>
    <property type="gene ID" value="NC6G0097760"/>
</dbReference>
<protein>
    <submittedName>
        <fullName evidence="1">Uncharacterized protein</fullName>
    </submittedName>
</protein>
<accession>A0A5K1EL71</accession>
<name>A0A5K1EL71_9MAGN</name>
<dbReference type="EMBL" id="LR721784">
    <property type="protein sequence ID" value="VVW51887.1"/>
    <property type="molecule type" value="Genomic_DNA"/>
</dbReference>
<gene>
    <name evidence="1" type="ORF">NYM_LOCUS21224</name>
</gene>
<evidence type="ECO:0000313" key="1">
    <source>
        <dbReference type="EMBL" id="VVW51887.1"/>
    </source>
</evidence>
<dbReference type="AlphaFoldDB" id="A0A5K1EL71"/>
<organism evidence="1">
    <name type="scientific">Nymphaea colorata</name>
    <name type="common">pocket water lily</name>
    <dbReference type="NCBI Taxonomy" id="210225"/>
    <lineage>
        <taxon>Eukaryota</taxon>
        <taxon>Viridiplantae</taxon>
        <taxon>Streptophyta</taxon>
        <taxon>Embryophyta</taxon>
        <taxon>Tracheophyta</taxon>
        <taxon>Spermatophyta</taxon>
        <taxon>Magnoliopsida</taxon>
        <taxon>Nymphaeales</taxon>
        <taxon>Nymphaeaceae</taxon>
        <taxon>Nymphaea</taxon>
    </lineage>
</organism>
<sequence>MSNEGRLFHFMNGLQSWAEQELHRQDPEDLGSALAVTERLIDINKQHKLEISPLMVQRKVGTLATMVAIIVEGLGSKIEELIV</sequence>
<reference evidence="1" key="1">
    <citation type="submission" date="2019-09" db="EMBL/GenBank/DDBJ databases">
        <authorList>
            <person name="Zhang L."/>
        </authorList>
    </citation>
    <scope>NUCLEOTIDE SEQUENCE</scope>
</reference>
<proteinExistence type="predicted"/>